<feature type="compositionally biased region" description="Basic and acidic residues" evidence="1">
    <location>
        <begin position="26"/>
        <end position="35"/>
    </location>
</feature>
<proteinExistence type="predicted"/>
<dbReference type="Proteomes" id="UP000672032">
    <property type="component" value="Chromosome 6"/>
</dbReference>
<name>A0A8A3PL25_9HELO</name>
<organism evidence="2 3">
    <name type="scientific">Monilinia vaccinii-corymbosi</name>
    <dbReference type="NCBI Taxonomy" id="61207"/>
    <lineage>
        <taxon>Eukaryota</taxon>
        <taxon>Fungi</taxon>
        <taxon>Dikarya</taxon>
        <taxon>Ascomycota</taxon>
        <taxon>Pezizomycotina</taxon>
        <taxon>Leotiomycetes</taxon>
        <taxon>Helotiales</taxon>
        <taxon>Sclerotiniaceae</taxon>
        <taxon>Monilinia</taxon>
    </lineage>
</organism>
<gene>
    <name evidence="2" type="ORF">DSL72_007242</name>
</gene>
<protein>
    <submittedName>
        <fullName evidence="2">Uncharacterized protein</fullName>
    </submittedName>
</protein>
<evidence type="ECO:0000256" key="1">
    <source>
        <dbReference type="SAM" id="MobiDB-lite"/>
    </source>
</evidence>
<evidence type="ECO:0000313" key="3">
    <source>
        <dbReference type="Proteomes" id="UP000672032"/>
    </source>
</evidence>
<evidence type="ECO:0000313" key="2">
    <source>
        <dbReference type="EMBL" id="QSZ36117.1"/>
    </source>
</evidence>
<dbReference type="AlphaFoldDB" id="A0A8A3PL25"/>
<dbReference type="EMBL" id="CP063410">
    <property type="protein sequence ID" value="QSZ36117.1"/>
    <property type="molecule type" value="Genomic_DNA"/>
</dbReference>
<sequence length="35" mass="3572">MRITNVFAATSAAAIAPAKKGQGKGEAGEEKDESH</sequence>
<accession>A0A8A3PL25</accession>
<keyword evidence="3" id="KW-1185">Reference proteome</keyword>
<reference evidence="2" key="1">
    <citation type="submission" date="2020-10" db="EMBL/GenBank/DDBJ databases">
        <title>Genome Sequence of Monilinia vaccinii-corymbosi Sheds Light on Mummy Berry Disease Infection of Blueberry and Mating Type.</title>
        <authorList>
            <person name="Yow A.G."/>
            <person name="Zhang Y."/>
            <person name="Bansal K."/>
            <person name="Eacker S.M."/>
            <person name="Sullivan S."/>
            <person name="Liachko I."/>
            <person name="Cubeta M.A."/>
            <person name="Rollins J.A."/>
            <person name="Ashrafi H."/>
        </authorList>
    </citation>
    <scope>NUCLEOTIDE SEQUENCE</scope>
    <source>
        <strain evidence="2">RL-1</strain>
    </source>
</reference>
<feature type="region of interest" description="Disordered" evidence="1">
    <location>
        <begin position="16"/>
        <end position="35"/>
    </location>
</feature>